<gene>
    <name evidence="1" type="ORF">BamIOP4010DRAFT_1317</name>
</gene>
<comment type="caution">
    <text evidence="1">The sequence shown here is derived from an EMBL/GenBank/DDBJ whole genome shotgun (WGS) entry which is preliminary data.</text>
</comment>
<dbReference type="InterPro" id="IPR021234">
    <property type="entry name" value="DUF2827"/>
</dbReference>
<organism evidence="1 2">
    <name type="scientific">Burkholderia ambifaria IOP40-10</name>
    <dbReference type="NCBI Taxonomy" id="396596"/>
    <lineage>
        <taxon>Bacteria</taxon>
        <taxon>Pseudomonadati</taxon>
        <taxon>Pseudomonadota</taxon>
        <taxon>Betaproteobacteria</taxon>
        <taxon>Burkholderiales</taxon>
        <taxon>Burkholderiaceae</taxon>
        <taxon>Burkholderia</taxon>
        <taxon>Burkholderia cepacia complex</taxon>
    </lineage>
</organism>
<dbReference type="AlphaFoldDB" id="B1FBA8"/>
<protein>
    <recommendedName>
        <fullName evidence="3">DUF2827 domain-containing protein</fullName>
    </recommendedName>
</protein>
<dbReference type="EMBL" id="ABLC01000018">
    <property type="protein sequence ID" value="EDT05190.1"/>
    <property type="molecule type" value="Genomic_DNA"/>
</dbReference>
<accession>B1FBA8</accession>
<evidence type="ECO:0000313" key="2">
    <source>
        <dbReference type="Proteomes" id="UP000005463"/>
    </source>
</evidence>
<evidence type="ECO:0000313" key="1">
    <source>
        <dbReference type="EMBL" id="EDT05190.1"/>
    </source>
</evidence>
<dbReference type="Proteomes" id="UP000005463">
    <property type="component" value="Unassembled WGS sequence"/>
</dbReference>
<evidence type="ECO:0008006" key="3">
    <source>
        <dbReference type="Google" id="ProtNLM"/>
    </source>
</evidence>
<dbReference type="PATRIC" id="fig|396596.7.peg.6626"/>
<proteinExistence type="predicted"/>
<dbReference type="Pfam" id="PF10933">
    <property type="entry name" value="DUF2827"/>
    <property type="match status" value="1"/>
</dbReference>
<sequence>MRIGISYLTRPNRSIWENGLGQNIVFLANLLQRLPFVDTVLLIAVGEPDAIVPDGDPVLGGLPVVTMHEATEQVDVVIEMGAVLDARWLDLMRARGKKVVYHCCGQPYMTLAESTIFGREAPSSRPDRCDEVWYLPKDAAFGPMLSTMHRCDVHEVPYIWHPRFVDMAIRQVQQSGYEFGYEPRRSIGGQAHEGLHVAIFEPNLNTVKSSVIPMLICDGAYRIDPQSVAFMCVTNMRHIQERSATQAFTSTLDLCREHKAVFYQRCSVVDVMAQRPDAVVSHQWNNDQNYLYLDILYGDYPLIHNSPWLKEAGYYYPDFDVSQGVDQLRRAASDHDLTLNEYRARARSVFDAVNPFSEANLGRYAERMLHLCRNTAFIK</sequence>
<name>B1FBA8_9BURK</name>
<reference evidence="1 2" key="1">
    <citation type="submission" date="2008-03" db="EMBL/GenBank/DDBJ databases">
        <title>Sequencing of the draft genome and assembly of Burkholderia ambifaria IOP40-10.</title>
        <authorList>
            <consortium name="US DOE Joint Genome Institute (JGI-PGF)"/>
            <person name="Copeland A."/>
            <person name="Lucas S."/>
            <person name="Lapidus A."/>
            <person name="Glavina del Rio T."/>
            <person name="Dalin E."/>
            <person name="Tice H."/>
            <person name="Bruce D."/>
            <person name="Goodwin L."/>
            <person name="Pitluck S."/>
            <person name="Larimer F."/>
            <person name="Land M.L."/>
            <person name="Hauser L."/>
            <person name="Tiedje J."/>
            <person name="Richardson P."/>
        </authorList>
    </citation>
    <scope>NUCLEOTIDE SEQUENCE [LARGE SCALE GENOMIC DNA]</scope>
    <source>
        <strain evidence="1 2">IOP40-10</strain>
    </source>
</reference>